<sequence>MDENQEIIEALGFNIACLGFFCLVGIIKPGSNFLFGITVCACFFTFTDFLGKEKKRTRVILYLLAIFALIVAPQLPFDKTFDNLDQFTNFFTLTALGVMIMFSPQKKKLDRQKDKKIKELEDTIKKMKN</sequence>
<dbReference type="AlphaFoldDB" id="A0AA90ER98"/>
<keyword evidence="1" id="KW-1133">Transmembrane helix</keyword>
<feature type="transmembrane region" description="Helical" evidence="1">
    <location>
        <begin position="87"/>
        <end position="103"/>
    </location>
</feature>
<protein>
    <submittedName>
        <fullName evidence="2">Uncharacterized protein</fullName>
    </submittedName>
</protein>
<reference evidence="2" key="1">
    <citation type="submission" date="2022-02" db="EMBL/GenBank/DDBJ databases">
        <title>Crop Bioprotection Bacillus Genome Sequencing.</title>
        <authorList>
            <person name="Dunlap C."/>
        </authorList>
    </citation>
    <scope>NUCLEOTIDE SEQUENCE</scope>
    <source>
        <strain evidence="2">T20C14</strain>
    </source>
</reference>
<keyword evidence="1" id="KW-0812">Transmembrane</keyword>
<organism evidence="2 3">
    <name type="scientific">Bacillus haynesii</name>
    <dbReference type="NCBI Taxonomy" id="1925021"/>
    <lineage>
        <taxon>Bacteria</taxon>
        <taxon>Bacillati</taxon>
        <taxon>Bacillota</taxon>
        <taxon>Bacilli</taxon>
        <taxon>Bacillales</taxon>
        <taxon>Bacillaceae</taxon>
        <taxon>Bacillus</taxon>
    </lineage>
</organism>
<keyword evidence="1" id="KW-0472">Membrane</keyword>
<gene>
    <name evidence="2" type="ORF">MOE73_04035</name>
</gene>
<feature type="transmembrane region" description="Helical" evidence="1">
    <location>
        <begin position="33"/>
        <end position="50"/>
    </location>
</feature>
<evidence type="ECO:0000313" key="2">
    <source>
        <dbReference type="EMBL" id="MCY9279244.1"/>
    </source>
</evidence>
<dbReference type="Proteomes" id="UP001066455">
    <property type="component" value="Unassembled WGS sequence"/>
</dbReference>
<accession>A0AA90ER98</accession>
<dbReference type="RefSeq" id="WP_268304877.1">
    <property type="nucleotide sequence ID" value="NZ_JALAJL010000060.1"/>
</dbReference>
<feature type="transmembrane region" description="Helical" evidence="1">
    <location>
        <begin position="7"/>
        <end position="27"/>
    </location>
</feature>
<comment type="caution">
    <text evidence="2">The sequence shown here is derived from an EMBL/GenBank/DDBJ whole genome shotgun (WGS) entry which is preliminary data.</text>
</comment>
<feature type="transmembrane region" description="Helical" evidence="1">
    <location>
        <begin position="59"/>
        <end position="75"/>
    </location>
</feature>
<evidence type="ECO:0000313" key="3">
    <source>
        <dbReference type="Proteomes" id="UP001066455"/>
    </source>
</evidence>
<dbReference type="EMBL" id="JALAXI010000003">
    <property type="protein sequence ID" value="MCY9279244.1"/>
    <property type="molecule type" value="Genomic_DNA"/>
</dbReference>
<proteinExistence type="predicted"/>
<name>A0AA90ER98_9BACI</name>
<evidence type="ECO:0000256" key="1">
    <source>
        <dbReference type="SAM" id="Phobius"/>
    </source>
</evidence>